<gene>
    <name evidence="3" type="ORF">S01H1_58310</name>
</gene>
<feature type="domain" description="Pyruvate/ketoisovalerate oxidoreductase catalytic" evidence="2">
    <location>
        <begin position="13"/>
        <end position="80"/>
    </location>
</feature>
<proteinExistence type="predicted"/>
<dbReference type="AlphaFoldDB" id="X0W5M1"/>
<evidence type="ECO:0000256" key="1">
    <source>
        <dbReference type="ARBA" id="ARBA00023002"/>
    </source>
</evidence>
<dbReference type="Pfam" id="PF01558">
    <property type="entry name" value="POR"/>
    <property type="match status" value="1"/>
</dbReference>
<sequence length="83" mass="9036">MGSNLNVMVGGEAGQGVQSVGFILAKAFARGGFHLFADQDYESRVRGGHNFFRVKISDSKVRAISESVDILIALNQESVELHR</sequence>
<dbReference type="PANTHER" id="PTHR42730:SF1">
    <property type="entry name" value="2-OXOGLUTARATE SYNTHASE SUBUNIT KORC"/>
    <property type="match status" value="1"/>
</dbReference>
<dbReference type="SUPFAM" id="SSF53323">
    <property type="entry name" value="Pyruvate-ferredoxin oxidoreductase, PFOR, domain III"/>
    <property type="match status" value="1"/>
</dbReference>
<dbReference type="InterPro" id="IPR019752">
    <property type="entry name" value="Pyrv/ketoisovalerate_OxRed_cat"/>
</dbReference>
<dbReference type="GO" id="GO:0016903">
    <property type="term" value="F:oxidoreductase activity, acting on the aldehyde or oxo group of donors"/>
    <property type="evidence" value="ECO:0007669"/>
    <property type="project" value="InterPro"/>
</dbReference>
<dbReference type="InterPro" id="IPR052554">
    <property type="entry name" value="2-oxoglutarate_synth_KorC"/>
</dbReference>
<evidence type="ECO:0000313" key="3">
    <source>
        <dbReference type="EMBL" id="GAG18597.1"/>
    </source>
</evidence>
<feature type="non-terminal residue" evidence="3">
    <location>
        <position position="83"/>
    </location>
</feature>
<keyword evidence="1" id="KW-0560">Oxidoreductase</keyword>
<organism evidence="3">
    <name type="scientific">marine sediment metagenome</name>
    <dbReference type="NCBI Taxonomy" id="412755"/>
    <lineage>
        <taxon>unclassified sequences</taxon>
        <taxon>metagenomes</taxon>
        <taxon>ecological metagenomes</taxon>
    </lineage>
</organism>
<dbReference type="Gene3D" id="3.40.920.10">
    <property type="entry name" value="Pyruvate-ferredoxin oxidoreductase, PFOR, domain III"/>
    <property type="match status" value="1"/>
</dbReference>
<protein>
    <recommendedName>
        <fullName evidence="2">Pyruvate/ketoisovalerate oxidoreductase catalytic domain-containing protein</fullName>
    </recommendedName>
</protein>
<reference evidence="3" key="1">
    <citation type="journal article" date="2014" name="Front. Microbiol.">
        <title>High frequency of phylogenetically diverse reductive dehalogenase-homologous genes in deep subseafloor sedimentary metagenomes.</title>
        <authorList>
            <person name="Kawai M."/>
            <person name="Futagami T."/>
            <person name="Toyoda A."/>
            <person name="Takaki Y."/>
            <person name="Nishi S."/>
            <person name="Hori S."/>
            <person name="Arai W."/>
            <person name="Tsubouchi T."/>
            <person name="Morono Y."/>
            <person name="Uchiyama I."/>
            <person name="Ito T."/>
            <person name="Fujiyama A."/>
            <person name="Inagaki F."/>
            <person name="Takami H."/>
        </authorList>
    </citation>
    <scope>NUCLEOTIDE SEQUENCE</scope>
    <source>
        <strain evidence="3">Expedition CK06-06</strain>
    </source>
</reference>
<dbReference type="PANTHER" id="PTHR42730">
    <property type="entry name" value="2-OXOGLUTARATE SYNTHASE SUBUNIT KORC"/>
    <property type="match status" value="1"/>
</dbReference>
<accession>X0W5M1</accession>
<evidence type="ECO:0000259" key="2">
    <source>
        <dbReference type="Pfam" id="PF01558"/>
    </source>
</evidence>
<name>X0W5M1_9ZZZZ</name>
<dbReference type="EMBL" id="BARS01038087">
    <property type="protein sequence ID" value="GAG18597.1"/>
    <property type="molecule type" value="Genomic_DNA"/>
</dbReference>
<dbReference type="InterPro" id="IPR002869">
    <property type="entry name" value="Pyrv_flavodox_OxRed_cen"/>
</dbReference>
<comment type="caution">
    <text evidence="3">The sequence shown here is derived from an EMBL/GenBank/DDBJ whole genome shotgun (WGS) entry which is preliminary data.</text>
</comment>